<dbReference type="GO" id="GO:0000271">
    <property type="term" value="P:polysaccharide biosynthetic process"/>
    <property type="evidence" value="ECO:0007669"/>
    <property type="project" value="UniProtKB-KW"/>
</dbReference>
<protein>
    <submittedName>
        <fullName evidence="5">Sugar transferase</fullName>
    </submittedName>
</protein>
<accession>A0AA41YMM4</accession>
<dbReference type="PANTHER" id="PTHR30576:SF0">
    <property type="entry name" value="UNDECAPRENYL-PHOSPHATE N-ACETYLGALACTOSAMINYL 1-PHOSPHATE TRANSFERASE-RELATED"/>
    <property type="match status" value="1"/>
</dbReference>
<organism evidence="5 6">
    <name type="scientific">Limobrevibacterium gyesilva</name>
    <dbReference type="NCBI Taxonomy" id="2991712"/>
    <lineage>
        <taxon>Bacteria</taxon>
        <taxon>Pseudomonadati</taxon>
        <taxon>Pseudomonadota</taxon>
        <taxon>Alphaproteobacteria</taxon>
        <taxon>Acetobacterales</taxon>
        <taxon>Acetobacteraceae</taxon>
        <taxon>Limobrevibacterium</taxon>
    </lineage>
</organism>
<feature type="transmembrane region" description="Helical" evidence="3">
    <location>
        <begin position="28"/>
        <end position="51"/>
    </location>
</feature>
<keyword evidence="2" id="KW-0270">Exopolysaccharide synthesis</keyword>
<dbReference type="InterPro" id="IPR003362">
    <property type="entry name" value="Bact_transf"/>
</dbReference>
<comment type="similarity">
    <text evidence="1">Belongs to the bacterial sugar transferase family.</text>
</comment>
<sequence>MASDGRITDIARLDAYEMGTEALPMFDLVVATGALVLLVPLMILIAVAICADSGWPLFFSQTRLGRGGRPFRLYKFRKFHGSCGTNGQAVTVENDSRLTRVGRVLERAKLDELPQLWNVLKGDMAVVGPRPETPNFADCFDDSCRRVLDYKPGIFGPSQTLFRNEGSLYGGADDPEQYYRDVLFPTKARIDLAYYPSRTMWRDIGWIFRGTFAVFGGSPLSGPGANIAESVERWVQENRRETVR</sequence>
<dbReference type="Proteomes" id="UP001165679">
    <property type="component" value="Unassembled WGS sequence"/>
</dbReference>
<comment type="caution">
    <text evidence="5">The sequence shown here is derived from an EMBL/GenBank/DDBJ whole genome shotgun (WGS) entry which is preliminary data.</text>
</comment>
<dbReference type="EMBL" id="JAPDNT010000005">
    <property type="protein sequence ID" value="MCW3474793.1"/>
    <property type="molecule type" value="Genomic_DNA"/>
</dbReference>
<name>A0AA41YMM4_9PROT</name>
<proteinExistence type="inferred from homology"/>
<evidence type="ECO:0000256" key="1">
    <source>
        <dbReference type="ARBA" id="ARBA00006464"/>
    </source>
</evidence>
<dbReference type="Pfam" id="PF02397">
    <property type="entry name" value="Bac_transf"/>
    <property type="match status" value="1"/>
</dbReference>
<feature type="domain" description="Bacterial sugar transferase" evidence="4">
    <location>
        <begin position="25"/>
        <end position="215"/>
    </location>
</feature>
<keyword evidence="6" id="KW-1185">Reference proteome</keyword>
<evidence type="ECO:0000256" key="2">
    <source>
        <dbReference type="ARBA" id="ARBA00023169"/>
    </source>
</evidence>
<evidence type="ECO:0000259" key="4">
    <source>
        <dbReference type="Pfam" id="PF02397"/>
    </source>
</evidence>
<dbReference type="PANTHER" id="PTHR30576">
    <property type="entry name" value="COLANIC BIOSYNTHESIS UDP-GLUCOSE LIPID CARRIER TRANSFERASE"/>
    <property type="match status" value="1"/>
</dbReference>
<keyword evidence="3" id="KW-1133">Transmembrane helix</keyword>
<evidence type="ECO:0000313" key="6">
    <source>
        <dbReference type="Proteomes" id="UP001165679"/>
    </source>
</evidence>
<dbReference type="RefSeq" id="WP_264713447.1">
    <property type="nucleotide sequence ID" value="NZ_JAPDNT010000005.1"/>
</dbReference>
<dbReference type="GO" id="GO:0016780">
    <property type="term" value="F:phosphotransferase activity, for other substituted phosphate groups"/>
    <property type="evidence" value="ECO:0007669"/>
    <property type="project" value="TreeGrafter"/>
</dbReference>
<dbReference type="AlphaFoldDB" id="A0AA41YMM4"/>
<keyword evidence="5" id="KW-0808">Transferase</keyword>
<reference evidence="5" key="1">
    <citation type="submission" date="2022-09" db="EMBL/GenBank/DDBJ databases">
        <title>Rhodovastum sp. nov. RN2-1 isolated from soil in Seongnam, South Korea.</title>
        <authorList>
            <person name="Le N.T."/>
        </authorList>
    </citation>
    <scope>NUCLEOTIDE SEQUENCE</scope>
    <source>
        <strain evidence="5">RN2-1</strain>
    </source>
</reference>
<evidence type="ECO:0000256" key="3">
    <source>
        <dbReference type="SAM" id="Phobius"/>
    </source>
</evidence>
<reference evidence="5" key="2">
    <citation type="submission" date="2022-10" db="EMBL/GenBank/DDBJ databases">
        <authorList>
            <person name="Trinh H.N."/>
        </authorList>
    </citation>
    <scope>NUCLEOTIDE SEQUENCE</scope>
    <source>
        <strain evidence="5">RN2-1</strain>
    </source>
</reference>
<gene>
    <name evidence="5" type="ORF">OL599_09370</name>
</gene>
<keyword evidence="3" id="KW-0472">Membrane</keyword>
<evidence type="ECO:0000313" key="5">
    <source>
        <dbReference type="EMBL" id="MCW3474793.1"/>
    </source>
</evidence>
<keyword evidence="3" id="KW-0812">Transmembrane</keyword>